<dbReference type="InParanoid" id="W4KJ17"/>
<dbReference type="EMBL" id="KI925455">
    <property type="protein sequence ID" value="ETW85066.1"/>
    <property type="molecule type" value="Genomic_DNA"/>
</dbReference>
<dbReference type="Proteomes" id="UP000030671">
    <property type="component" value="Unassembled WGS sequence"/>
</dbReference>
<protein>
    <submittedName>
        <fullName evidence="2">Uncharacterized protein</fullName>
    </submittedName>
</protein>
<dbReference type="GeneID" id="20673976"/>
<evidence type="ECO:0000313" key="3">
    <source>
        <dbReference type="Proteomes" id="UP000030671"/>
    </source>
</evidence>
<dbReference type="KEGG" id="hir:HETIRDRAFT_424524"/>
<evidence type="ECO:0000256" key="1">
    <source>
        <dbReference type="SAM" id="MobiDB-lite"/>
    </source>
</evidence>
<reference evidence="2 3" key="1">
    <citation type="journal article" date="2012" name="New Phytol.">
        <title>Insight into trade-off between wood decay and parasitism from the genome of a fungal forest pathogen.</title>
        <authorList>
            <person name="Olson A."/>
            <person name="Aerts A."/>
            <person name="Asiegbu F."/>
            <person name="Belbahri L."/>
            <person name="Bouzid O."/>
            <person name="Broberg A."/>
            <person name="Canback B."/>
            <person name="Coutinho P.M."/>
            <person name="Cullen D."/>
            <person name="Dalman K."/>
            <person name="Deflorio G."/>
            <person name="van Diepen L.T."/>
            <person name="Dunand C."/>
            <person name="Duplessis S."/>
            <person name="Durling M."/>
            <person name="Gonthier P."/>
            <person name="Grimwood J."/>
            <person name="Fossdal C.G."/>
            <person name="Hansson D."/>
            <person name="Henrissat B."/>
            <person name="Hietala A."/>
            <person name="Himmelstrand K."/>
            <person name="Hoffmeister D."/>
            <person name="Hogberg N."/>
            <person name="James T.Y."/>
            <person name="Karlsson M."/>
            <person name="Kohler A."/>
            <person name="Kues U."/>
            <person name="Lee Y.H."/>
            <person name="Lin Y.C."/>
            <person name="Lind M."/>
            <person name="Lindquist E."/>
            <person name="Lombard V."/>
            <person name="Lucas S."/>
            <person name="Lunden K."/>
            <person name="Morin E."/>
            <person name="Murat C."/>
            <person name="Park J."/>
            <person name="Raffaello T."/>
            <person name="Rouze P."/>
            <person name="Salamov A."/>
            <person name="Schmutz J."/>
            <person name="Solheim H."/>
            <person name="Stahlberg J."/>
            <person name="Velez H."/>
            <person name="de Vries R.P."/>
            <person name="Wiebenga A."/>
            <person name="Woodward S."/>
            <person name="Yakovlev I."/>
            <person name="Garbelotto M."/>
            <person name="Martin F."/>
            <person name="Grigoriev I.V."/>
            <person name="Stenlid J."/>
        </authorList>
    </citation>
    <scope>NUCLEOTIDE SEQUENCE [LARGE SCALE GENOMIC DNA]</scope>
    <source>
        <strain evidence="2 3">TC 32-1</strain>
    </source>
</reference>
<feature type="region of interest" description="Disordered" evidence="1">
    <location>
        <begin position="20"/>
        <end position="93"/>
    </location>
</feature>
<keyword evidence="3" id="KW-1185">Reference proteome</keyword>
<organism evidence="2 3">
    <name type="scientific">Heterobasidion irregulare (strain TC 32-1)</name>
    <dbReference type="NCBI Taxonomy" id="747525"/>
    <lineage>
        <taxon>Eukaryota</taxon>
        <taxon>Fungi</taxon>
        <taxon>Dikarya</taxon>
        <taxon>Basidiomycota</taxon>
        <taxon>Agaricomycotina</taxon>
        <taxon>Agaricomycetes</taxon>
        <taxon>Russulales</taxon>
        <taxon>Bondarzewiaceae</taxon>
        <taxon>Heterobasidion</taxon>
        <taxon>Heterobasidion annosum species complex</taxon>
    </lineage>
</organism>
<dbReference type="RefSeq" id="XP_009541956.1">
    <property type="nucleotide sequence ID" value="XM_009543661.1"/>
</dbReference>
<name>W4KJ17_HETIT</name>
<accession>W4KJ17</accession>
<proteinExistence type="predicted"/>
<feature type="region of interest" description="Disordered" evidence="1">
    <location>
        <begin position="107"/>
        <end position="146"/>
    </location>
</feature>
<feature type="compositionally biased region" description="Low complexity" evidence="1">
    <location>
        <begin position="124"/>
        <end position="138"/>
    </location>
</feature>
<dbReference type="HOGENOM" id="CLU_721717_0_0_1"/>
<sequence length="383" mass="40688">MPVDALFLLYPLQREEFPARQLGRYSDEVVRKTTSSTPPPTLQHQPEIEPLEVSLQPSISTTPSPKKRKASELEIGTSIEANEEQSRPSHKRGRFEVAHGSVPHATHVEHLGSGQSPSAPHNGSRSSSVPGSSSYFTPPSSPSQDEHRLKYHNIAQREDTLARTEPSSNGFAFSPALSGAISGSSLSGLQDLVALGVVGHNHPSSVRQSPSTISGVILNGFHLPPLGLTHCTAEYAPSPPAAISTGALPSIWDVFSPSALPHRCAVPSPGWNAHTDTAWNHPIPRLYLPCSPSAFGQFEDGGLPSPYLPSSPGAFDQFLGGDIPDLLLPPPLINQLEDDLIPRSPYILAPLLANPPPASEVRLAPYGDLVACGILPGPARTAT</sequence>
<evidence type="ECO:0000313" key="2">
    <source>
        <dbReference type="EMBL" id="ETW85066.1"/>
    </source>
</evidence>
<gene>
    <name evidence="2" type="ORF">HETIRDRAFT_424524</name>
</gene>
<dbReference type="AlphaFoldDB" id="W4KJ17"/>
<feature type="compositionally biased region" description="Polar residues" evidence="1">
    <location>
        <begin position="55"/>
        <end position="64"/>
    </location>
</feature>
<feature type="compositionally biased region" description="Polar residues" evidence="1">
    <location>
        <begin position="113"/>
        <end position="123"/>
    </location>
</feature>